<evidence type="ECO:0000313" key="2">
    <source>
        <dbReference type="Proteomes" id="UP001157502"/>
    </source>
</evidence>
<dbReference type="EMBL" id="CM055742">
    <property type="protein sequence ID" value="KAJ8000507.1"/>
    <property type="molecule type" value="Genomic_DNA"/>
</dbReference>
<protein>
    <submittedName>
        <fullName evidence="1">Uncharacterized protein</fullName>
    </submittedName>
</protein>
<gene>
    <name evidence="1" type="ORF">DPEC_G00180840</name>
</gene>
<name>A0ACC2GAD9_DALPE</name>
<proteinExistence type="predicted"/>
<accession>A0ACC2GAD9</accession>
<reference evidence="1" key="1">
    <citation type="submission" date="2021-05" db="EMBL/GenBank/DDBJ databases">
        <authorList>
            <person name="Pan Q."/>
            <person name="Jouanno E."/>
            <person name="Zahm M."/>
            <person name="Klopp C."/>
            <person name="Cabau C."/>
            <person name="Louis A."/>
            <person name="Berthelot C."/>
            <person name="Parey E."/>
            <person name="Roest Crollius H."/>
            <person name="Montfort J."/>
            <person name="Robinson-Rechavi M."/>
            <person name="Bouchez O."/>
            <person name="Lampietro C."/>
            <person name="Lopez Roques C."/>
            <person name="Donnadieu C."/>
            <person name="Postlethwait J."/>
            <person name="Bobe J."/>
            <person name="Dillon D."/>
            <person name="Chandos A."/>
            <person name="von Hippel F."/>
            <person name="Guiguen Y."/>
        </authorList>
    </citation>
    <scope>NUCLEOTIDE SEQUENCE</scope>
    <source>
        <strain evidence="1">YG-Jan2019</strain>
    </source>
</reference>
<sequence length="100" mass="11472">MEPGPQATVHSGFVTHKPRGSRKIRKITRNFRDHLLPHRKENNLEDMVSENPRLGYLSKSGIQPLDFWEDAVAILPEYLGPWQQQMPEETVLMLATLPSP</sequence>
<organism evidence="1 2">
    <name type="scientific">Dallia pectoralis</name>
    <name type="common">Alaska blackfish</name>
    <dbReference type="NCBI Taxonomy" id="75939"/>
    <lineage>
        <taxon>Eukaryota</taxon>
        <taxon>Metazoa</taxon>
        <taxon>Chordata</taxon>
        <taxon>Craniata</taxon>
        <taxon>Vertebrata</taxon>
        <taxon>Euteleostomi</taxon>
        <taxon>Actinopterygii</taxon>
        <taxon>Neopterygii</taxon>
        <taxon>Teleostei</taxon>
        <taxon>Protacanthopterygii</taxon>
        <taxon>Esociformes</taxon>
        <taxon>Umbridae</taxon>
        <taxon>Dallia</taxon>
    </lineage>
</organism>
<dbReference type="Proteomes" id="UP001157502">
    <property type="component" value="Chromosome 15"/>
</dbReference>
<comment type="caution">
    <text evidence="1">The sequence shown here is derived from an EMBL/GenBank/DDBJ whole genome shotgun (WGS) entry which is preliminary data.</text>
</comment>
<evidence type="ECO:0000313" key="1">
    <source>
        <dbReference type="EMBL" id="KAJ8000507.1"/>
    </source>
</evidence>
<keyword evidence="2" id="KW-1185">Reference proteome</keyword>